<reference evidence="4" key="1">
    <citation type="submission" date="2007-10" db="EMBL/GenBank/DDBJ databases">
        <title>Complete sequence of chromosome of Desulforudis audaxviator MP104C.</title>
        <authorList>
            <person name="Copeland A."/>
            <person name="Lucas S."/>
            <person name="Lapidus A."/>
            <person name="Barry K."/>
            <person name="Glavina del Rio T."/>
            <person name="Dalin E."/>
            <person name="Tice H."/>
            <person name="Bruce D."/>
            <person name="Pitluck S."/>
            <person name="Lowry S.R."/>
            <person name="Larimer F."/>
            <person name="Land M.L."/>
            <person name="Hauser L."/>
            <person name="Kyrpides N."/>
            <person name="Ivanova N.N."/>
            <person name="Richardson P."/>
        </authorList>
    </citation>
    <scope>NUCLEOTIDE SEQUENCE [LARGE SCALE GENOMIC DNA]</scope>
    <source>
        <strain evidence="4">MP104C</strain>
    </source>
</reference>
<dbReference type="eggNOG" id="COG1337">
    <property type="taxonomic scope" value="Bacteria"/>
</dbReference>
<proteinExistence type="predicted"/>
<dbReference type="OrthoDB" id="1063910at2"/>
<sequence>MNEVWRLTVEVRPLGMLHVAGPGRPRPLVDRTVAVDARGRPYLPASSVRGRVRAHLERLLRAYGLPVCTPPRPQHMCPHAGLAGTSDGYCLACRLFGSPWRAGAVTVNDFYPVGVFEATEAEWERNMVVRTGIGISRKLGTVREERLFFTEAVPGDDALRFRGTLEARAERAVVGWLVGTLGLVTHLGGQKGRGLGRVELDVSGVAVWTPGRGWEEMTEHEVESFCREVVSLALAGTVAG</sequence>
<dbReference type="PANTHER" id="PTHR35579">
    <property type="entry name" value="CRISPR SYSTEM CMS ENDORIBONUCLEASE CSM3"/>
    <property type="match status" value="1"/>
</dbReference>
<accession>B1I5N5</accession>
<evidence type="ECO:0000256" key="1">
    <source>
        <dbReference type="ARBA" id="ARBA00023118"/>
    </source>
</evidence>
<dbReference type="InterPro" id="IPR005537">
    <property type="entry name" value="RAMP_III_fam"/>
</dbReference>
<name>B1I5N5_DESAP</name>
<gene>
    <name evidence="3" type="ordered locus">Daud_1804</name>
</gene>
<dbReference type="Proteomes" id="UP000008544">
    <property type="component" value="Chromosome"/>
</dbReference>
<evidence type="ECO:0000259" key="2">
    <source>
        <dbReference type="Pfam" id="PF03787"/>
    </source>
</evidence>
<protein>
    <recommendedName>
        <fullName evidence="2">CRISPR type III-associated protein domain-containing protein</fullName>
    </recommendedName>
</protein>
<keyword evidence="1" id="KW-0051">Antiviral defense</keyword>
<dbReference type="Pfam" id="PF03787">
    <property type="entry name" value="RAMPs"/>
    <property type="match status" value="1"/>
</dbReference>
<evidence type="ECO:0000313" key="3">
    <source>
        <dbReference type="EMBL" id="ACA60300.1"/>
    </source>
</evidence>
<feature type="domain" description="CRISPR type III-associated protein" evidence="2">
    <location>
        <begin position="17"/>
        <end position="199"/>
    </location>
</feature>
<dbReference type="PANTHER" id="PTHR35579:SF3">
    <property type="entry name" value="CRISPR SYSTEM CMS ENDORIBONUCLEASE CSM3"/>
    <property type="match status" value="1"/>
</dbReference>
<dbReference type="EMBL" id="CP000860">
    <property type="protein sequence ID" value="ACA60300.1"/>
    <property type="molecule type" value="Genomic_DNA"/>
</dbReference>
<dbReference type="GO" id="GO:0051607">
    <property type="term" value="P:defense response to virus"/>
    <property type="evidence" value="ECO:0007669"/>
    <property type="project" value="UniProtKB-KW"/>
</dbReference>
<keyword evidence="4" id="KW-1185">Reference proteome</keyword>
<dbReference type="KEGG" id="dau:Daud_1804"/>
<dbReference type="HOGENOM" id="CLU_1154966_0_0_9"/>
<dbReference type="InterPro" id="IPR052216">
    <property type="entry name" value="CRISPR_Csm3_endoribonuclease"/>
</dbReference>
<reference evidence="3 4" key="2">
    <citation type="journal article" date="2008" name="Science">
        <title>Environmental genomics reveals a single-species ecosystem deep within Earth.</title>
        <authorList>
            <person name="Chivian D."/>
            <person name="Brodie E.L."/>
            <person name="Alm E.J."/>
            <person name="Culley D.E."/>
            <person name="Dehal P.S."/>
            <person name="Desantis T.Z."/>
            <person name="Gihring T.M."/>
            <person name="Lapidus A."/>
            <person name="Lin L.H."/>
            <person name="Lowry S.R."/>
            <person name="Moser D.P."/>
            <person name="Richardson P.M."/>
            <person name="Southam G."/>
            <person name="Wanger G."/>
            <person name="Pratt L.M."/>
            <person name="Andersen G.L."/>
            <person name="Hazen T.C."/>
            <person name="Brockman F.J."/>
            <person name="Arkin A.P."/>
            <person name="Onstott T.C."/>
        </authorList>
    </citation>
    <scope>NUCLEOTIDE SEQUENCE [LARGE SCALE GENOMIC DNA]</scope>
    <source>
        <strain evidence="3 4">MP104C</strain>
    </source>
</reference>
<dbReference type="STRING" id="477974.Daud_1804"/>
<organism evidence="3 4">
    <name type="scientific">Desulforudis audaxviator (strain MP104C)</name>
    <dbReference type="NCBI Taxonomy" id="477974"/>
    <lineage>
        <taxon>Bacteria</taxon>
        <taxon>Bacillati</taxon>
        <taxon>Bacillota</taxon>
        <taxon>Clostridia</taxon>
        <taxon>Thermoanaerobacterales</taxon>
        <taxon>Candidatus Desulforudaceae</taxon>
        <taxon>Candidatus Desulforudis</taxon>
    </lineage>
</organism>
<dbReference type="AlphaFoldDB" id="B1I5N5"/>
<evidence type="ECO:0000313" key="4">
    <source>
        <dbReference type="Proteomes" id="UP000008544"/>
    </source>
</evidence>